<dbReference type="EMBL" id="BNCO01000091">
    <property type="protein sequence ID" value="GIL66843.1"/>
    <property type="molecule type" value="Genomic_DNA"/>
</dbReference>
<evidence type="ECO:0000313" key="2">
    <source>
        <dbReference type="EMBL" id="GIL66843.1"/>
    </source>
</evidence>
<keyword evidence="3" id="KW-1185">Reference proteome</keyword>
<organism evidence="2 3">
    <name type="scientific">Volvox africanus</name>
    <dbReference type="NCBI Taxonomy" id="51714"/>
    <lineage>
        <taxon>Eukaryota</taxon>
        <taxon>Viridiplantae</taxon>
        <taxon>Chlorophyta</taxon>
        <taxon>core chlorophytes</taxon>
        <taxon>Chlorophyceae</taxon>
        <taxon>CS clade</taxon>
        <taxon>Chlamydomonadales</taxon>
        <taxon>Volvocaceae</taxon>
        <taxon>Volvox</taxon>
    </lineage>
</organism>
<feature type="non-terminal residue" evidence="2">
    <location>
        <position position="1"/>
    </location>
</feature>
<feature type="region of interest" description="Disordered" evidence="1">
    <location>
        <begin position="1"/>
        <end position="62"/>
    </location>
</feature>
<evidence type="ECO:0000313" key="3">
    <source>
        <dbReference type="Proteomes" id="UP000747399"/>
    </source>
</evidence>
<evidence type="ECO:0000256" key="1">
    <source>
        <dbReference type="SAM" id="MobiDB-lite"/>
    </source>
</evidence>
<accession>A0A8J4FAA2</accession>
<dbReference type="AlphaFoldDB" id="A0A8J4FAA2"/>
<protein>
    <submittedName>
        <fullName evidence="2">Uncharacterized protein</fullName>
    </submittedName>
</protein>
<comment type="caution">
    <text evidence="2">The sequence shown here is derived from an EMBL/GenBank/DDBJ whole genome shotgun (WGS) entry which is preliminary data.</text>
</comment>
<reference evidence="2" key="1">
    <citation type="journal article" date="2021" name="Proc. Natl. Acad. Sci. U.S.A.">
        <title>Three genomes in the algal genus Volvox reveal the fate of a haploid sex-determining region after a transition to homothallism.</title>
        <authorList>
            <person name="Yamamoto K."/>
            <person name="Hamaji T."/>
            <person name="Kawai-Toyooka H."/>
            <person name="Matsuzaki R."/>
            <person name="Takahashi F."/>
            <person name="Nishimura Y."/>
            <person name="Kawachi M."/>
            <person name="Noguchi H."/>
            <person name="Minakuchi Y."/>
            <person name="Umen J.G."/>
            <person name="Toyoda A."/>
            <person name="Nozaki H."/>
        </authorList>
    </citation>
    <scope>NUCLEOTIDE SEQUENCE</scope>
    <source>
        <strain evidence="2">NIES-3780</strain>
    </source>
</reference>
<dbReference type="Proteomes" id="UP000747399">
    <property type="component" value="Unassembled WGS sequence"/>
</dbReference>
<name>A0A8J4FAA2_9CHLO</name>
<sequence length="100" mass="10193">QGQMENHPSTVLGEGSHTSLGKTMGTPSDMYASGQQPQQHDDAQSHGDPNGTAGHSPPAIIDAAIADASGASVTAHRSPIIIPIPIVASFTAEGVQRGRD</sequence>
<proteinExistence type="predicted"/>
<gene>
    <name evidence="2" type="ORF">Vafri_20234</name>
</gene>